<dbReference type="PANTHER" id="PTHR42878">
    <property type="entry name" value="TWO-COMPONENT HISTIDINE KINASE"/>
    <property type="match status" value="1"/>
</dbReference>
<evidence type="ECO:0000256" key="1">
    <source>
        <dbReference type="ARBA" id="ARBA00000085"/>
    </source>
</evidence>
<sequence length="397" mass="45044">MEKEKKTMAPTPSVDNPLNDFKQLYSHGDIYQQIFKYAVIPILVHDIEMNILNANDSAVEMFGYSHKELLEKSVLDLHTEDEIDHSGEVLEKIKHVTKLSVETSFKRKDGSVFKAEATPCKYILDGQPLVHVFIKDITPRKLAERKLKETNQALLTQMAQVKRYTKEIESKNKELADFSYVSAHDLKAPVTNIVTLSNMISVDAITDEYDREVFGKLRKNVEILSKKVNALNDIINFKATLAYKNERLNFAQIFVELKESIAQQLDEANATISEDFSEAPEIDYPSLHLKSIMQNLLTNAVKYKDPNKPLILEVKTTKEKGNVILSVKDNGIGFDSAKYKEKIFGLFRRLHTGINGMGVGMYIVKSIVDSHDGKIEVESKPGLGALFRIHFKTNIHE</sequence>
<dbReference type="OrthoDB" id="5522855at2"/>
<dbReference type="Gene3D" id="1.10.287.130">
    <property type="match status" value="1"/>
</dbReference>
<keyword evidence="3" id="KW-0597">Phosphoprotein</keyword>
<dbReference type="GO" id="GO:0030295">
    <property type="term" value="F:protein kinase activator activity"/>
    <property type="evidence" value="ECO:0007669"/>
    <property type="project" value="TreeGrafter"/>
</dbReference>
<dbReference type="SUPFAM" id="SSF47384">
    <property type="entry name" value="Homodimeric domain of signal transducing histidine kinase"/>
    <property type="match status" value="1"/>
</dbReference>
<dbReference type="SMART" id="SM00387">
    <property type="entry name" value="HATPase_c"/>
    <property type="match status" value="1"/>
</dbReference>
<dbReference type="InterPro" id="IPR004358">
    <property type="entry name" value="Sig_transdc_His_kin-like_C"/>
</dbReference>
<dbReference type="EC" id="2.7.13.3" evidence="2"/>
<dbReference type="PROSITE" id="PS50113">
    <property type="entry name" value="PAC"/>
    <property type="match status" value="1"/>
</dbReference>
<dbReference type="NCBIfam" id="TIGR00229">
    <property type="entry name" value="sensory_box"/>
    <property type="match status" value="1"/>
</dbReference>
<dbReference type="Pfam" id="PF02518">
    <property type="entry name" value="HATPase_c"/>
    <property type="match status" value="1"/>
</dbReference>
<evidence type="ECO:0000313" key="8">
    <source>
        <dbReference type="Proteomes" id="UP000215244"/>
    </source>
</evidence>
<evidence type="ECO:0000256" key="3">
    <source>
        <dbReference type="ARBA" id="ARBA00022553"/>
    </source>
</evidence>
<dbReference type="InterPro" id="IPR000700">
    <property type="entry name" value="PAS-assoc_C"/>
</dbReference>
<dbReference type="Gene3D" id="3.30.565.10">
    <property type="entry name" value="Histidine kinase-like ATPase, C-terminal domain"/>
    <property type="match status" value="1"/>
</dbReference>
<dbReference type="InterPro" id="IPR036097">
    <property type="entry name" value="HisK_dim/P_sf"/>
</dbReference>
<dbReference type="AlphaFoldDB" id="A0A223V9W8"/>
<dbReference type="GO" id="GO:0000156">
    <property type="term" value="F:phosphorelay response regulator activity"/>
    <property type="evidence" value="ECO:0007669"/>
    <property type="project" value="TreeGrafter"/>
</dbReference>
<dbReference type="GO" id="GO:0016020">
    <property type="term" value="C:membrane"/>
    <property type="evidence" value="ECO:0007669"/>
    <property type="project" value="UniProtKB-SubCell"/>
</dbReference>
<dbReference type="SMART" id="SM00091">
    <property type="entry name" value="PAS"/>
    <property type="match status" value="1"/>
</dbReference>
<reference evidence="7 8" key="1">
    <citation type="submission" date="2017-08" db="EMBL/GenBank/DDBJ databases">
        <title>The complete genome sequence of Maribacter sp. B1, isolated from deep-sea sediment.</title>
        <authorList>
            <person name="Wu Y.-H."/>
            <person name="Cheng H."/>
            <person name="Xu X.-W."/>
        </authorList>
    </citation>
    <scope>NUCLEOTIDE SEQUENCE [LARGE SCALE GENOMIC DNA]</scope>
    <source>
        <strain evidence="7 8">B1</strain>
    </source>
</reference>
<dbReference type="GO" id="GO:0000155">
    <property type="term" value="F:phosphorelay sensor kinase activity"/>
    <property type="evidence" value="ECO:0007669"/>
    <property type="project" value="InterPro"/>
</dbReference>
<name>A0A223V9W8_9FLAO</name>
<evidence type="ECO:0000256" key="2">
    <source>
        <dbReference type="ARBA" id="ARBA00012438"/>
    </source>
</evidence>
<dbReference type="Gene3D" id="3.30.450.20">
    <property type="entry name" value="PAS domain"/>
    <property type="match status" value="1"/>
</dbReference>
<dbReference type="KEGG" id="marb:CJ263_19165"/>
<dbReference type="GO" id="GO:0007234">
    <property type="term" value="P:osmosensory signaling via phosphorelay pathway"/>
    <property type="evidence" value="ECO:0007669"/>
    <property type="project" value="TreeGrafter"/>
</dbReference>
<dbReference type="SUPFAM" id="SSF55874">
    <property type="entry name" value="ATPase domain of HSP90 chaperone/DNA topoisomerase II/histidine kinase"/>
    <property type="match status" value="1"/>
</dbReference>
<evidence type="ECO:0000313" key="7">
    <source>
        <dbReference type="EMBL" id="ASV32171.1"/>
    </source>
</evidence>
<dbReference type="InterPro" id="IPR036890">
    <property type="entry name" value="HATPase_C_sf"/>
</dbReference>
<organism evidence="7 8">
    <name type="scientific">Maribacter cobaltidurans</name>
    <dbReference type="NCBI Taxonomy" id="1178778"/>
    <lineage>
        <taxon>Bacteria</taxon>
        <taxon>Pseudomonadati</taxon>
        <taxon>Bacteroidota</taxon>
        <taxon>Flavobacteriia</taxon>
        <taxon>Flavobacteriales</taxon>
        <taxon>Flavobacteriaceae</taxon>
        <taxon>Maribacter</taxon>
    </lineage>
</organism>
<evidence type="ECO:0000256" key="6">
    <source>
        <dbReference type="ARBA" id="ARBA00023136"/>
    </source>
</evidence>
<dbReference type="InterPro" id="IPR050351">
    <property type="entry name" value="BphY/WalK/GraS-like"/>
</dbReference>
<dbReference type="PROSITE" id="PS50112">
    <property type="entry name" value="PAS"/>
    <property type="match status" value="1"/>
</dbReference>
<dbReference type="InterPro" id="IPR000014">
    <property type="entry name" value="PAS"/>
</dbReference>
<dbReference type="RefSeq" id="WP_094998744.1">
    <property type="nucleotide sequence ID" value="NZ_BMJL01000008.1"/>
</dbReference>
<dbReference type="InterPro" id="IPR005467">
    <property type="entry name" value="His_kinase_dom"/>
</dbReference>
<dbReference type="SUPFAM" id="SSF55785">
    <property type="entry name" value="PYP-like sensor domain (PAS domain)"/>
    <property type="match status" value="1"/>
</dbReference>
<proteinExistence type="predicted"/>
<dbReference type="InterPro" id="IPR003661">
    <property type="entry name" value="HisK_dim/P_dom"/>
</dbReference>
<keyword evidence="6" id="KW-0472">Membrane</keyword>
<evidence type="ECO:0000256" key="4">
    <source>
        <dbReference type="ARBA" id="ARBA00022679"/>
    </source>
</evidence>
<gene>
    <name evidence="7" type="ORF">CJ263_19165</name>
</gene>
<dbReference type="InterPro" id="IPR003594">
    <property type="entry name" value="HATPase_dom"/>
</dbReference>
<accession>A0A223V9W8</accession>
<evidence type="ECO:0000256" key="5">
    <source>
        <dbReference type="ARBA" id="ARBA00022777"/>
    </source>
</evidence>
<dbReference type="CDD" id="cd00082">
    <property type="entry name" value="HisKA"/>
    <property type="match status" value="1"/>
</dbReference>
<dbReference type="PRINTS" id="PR00344">
    <property type="entry name" value="BCTRLSENSOR"/>
</dbReference>
<dbReference type="PROSITE" id="PS50109">
    <property type="entry name" value="HIS_KIN"/>
    <property type="match status" value="1"/>
</dbReference>
<dbReference type="EMBL" id="CP022957">
    <property type="protein sequence ID" value="ASV32171.1"/>
    <property type="molecule type" value="Genomic_DNA"/>
</dbReference>
<dbReference type="Pfam" id="PF13426">
    <property type="entry name" value="PAS_9"/>
    <property type="match status" value="1"/>
</dbReference>
<keyword evidence="8" id="KW-1185">Reference proteome</keyword>
<dbReference type="PANTHER" id="PTHR42878:SF15">
    <property type="entry name" value="BACTERIOPHYTOCHROME"/>
    <property type="match status" value="1"/>
</dbReference>
<dbReference type="Proteomes" id="UP000215244">
    <property type="component" value="Chromosome"/>
</dbReference>
<keyword evidence="5" id="KW-0418">Kinase</keyword>
<keyword evidence="4" id="KW-0808">Transferase</keyword>
<dbReference type="CDD" id="cd00130">
    <property type="entry name" value="PAS"/>
    <property type="match status" value="1"/>
</dbReference>
<protein>
    <recommendedName>
        <fullName evidence="2">histidine kinase</fullName>
        <ecNumber evidence="2">2.7.13.3</ecNumber>
    </recommendedName>
</protein>
<comment type="catalytic activity">
    <reaction evidence="1">
        <text>ATP + protein L-histidine = ADP + protein N-phospho-L-histidine.</text>
        <dbReference type="EC" id="2.7.13.3"/>
    </reaction>
</comment>
<dbReference type="InterPro" id="IPR035965">
    <property type="entry name" value="PAS-like_dom_sf"/>
</dbReference>